<feature type="signal peptide" evidence="3">
    <location>
        <begin position="1"/>
        <end position="27"/>
    </location>
</feature>
<dbReference type="Pfam" id="PF00440">
    <property type="entry name" value="TetR_N"/>
    <property type="match status" value="1"/>
</dbReference>
<dbReference type="InterPro" id="IPR009057">
    <property type="entry name" value="Homeodomain-like_sf"/>
</dbReference>
<feature type="domain" description="HTH tetR-type" evidence="4">
    <location>
        <begin position="41"/>
        <end position="101"/>
    </location>
</feature>
<gene>
    <name evidence="5" type="ordered locus">Mjls_4191</name>
</gene>
<dbReference type="InterPro" id="IPR001647">
    <property type="entry name" value="HTH_TetR"/>
</dbReference>
<keyword evidence="3" id="KW-0732">Signal</keyword>
<dbReference type="PANTHER" id="PTHR30055:SF226">
    <property type="entry name" value="HTH-TYPE TRANSCRIPTIONAL REGULATOR PKSA"/>
    <property type="match status" value="1"/>
</dbReference>
<organism evidence="5">
    <name type="scientific">Mycobacterium sp. (strain JLS)</name>
    <dbReference type="NCBI Taxonomy" id="164757"/>
    <lineage>
        <taxon>Bacteria</taxon>
        <taxon>Bacillati</taxon>
        <taxon>Actinomycetota</taxon>
        <taxon>Actinomycetes</taxon>
        <taxon>Mycobacteriales</taxon>
        <taxon>Mycobacteriaceae</taxon>
        <taxon>Mycobacterium</taxon>
    </lineage>
</organism>
<accession>A0A5Q5CKF7</accession>
<evidence type="ECO:0000256" key="2">
    <source>
        <dbReference type="PROSITE-ProRule" id="PRU00335"/>
    </source>
</evidence>
<feature type="DNA-binding region" description="H-T-H motif" evidence="2">
    <location>
        <begin position="64"/>
        <end position="83"/>
    </location>
</feature>
<dbReference type="EMBL" id="CP000580">
    <property type="protein sequence ID" value="ABN99963.1"/>
    <property type="molecule type" value="Genomic_DNA"/>
</dbReference>
<dbReference type="PRINTS" id="PR00455">
    <property type="entry name" value="HTHTETR"/>
</dbReference>
<reference evidence="5" key="1">
    <citation type="submission" date="2007-02" db="EMBL/GenBank/DDBJ databases">
        <title>Complete sequence of Mycobacterium sp. JLS.</title>
        <authorList>
            <consortium name="US DOE Joint Genome Institute"/>
            <person name="Copeland A."/>
            <person name="Lucas S."/>
            <person name="Lapidus A."/>
            <person name="Barry K."/>
            <person name="Detter J.C."/>
            <person name="Glavina del Rio T."/>
            <person name="Hammon N."/>
            <person name="Israni S."/>
            <person name="Dalin E."/>
            <person name="Tice H."/>
            <person name="Pitluck S."/>
            <person name="Chain P."/>
            <person name="Malfatti S."/>
            <person name="Shin M."/>
            <person name="Vergez L."/>
            <person name="Schmutz J."/>
            <person name="Larimer F."/>
            <person name="Land M."/>
            <person name="Hauser L."/>
            <person name="Kyrpides N."/>
            <person name="Mikhailova N."/>
            <person name="Miller C.D."/>
            <person name="Anderson A.J."/>
            <person name="Sims R.C."/>
            <person name="Richardson P."/>
        </authorList>
    </citation>
    <scope>NUCLEOTIDE SEQUENCE [LARGE SCALE GENOMIC DNA]</scope>
    <source>
        <strain evidence="5">JLS</strain>
    </source>
</reference>
<dbReference type="PANTHER" id="PTHR30055">
    <property type="entry name" value="HTH-TYPE TRANSCRIPTIONAL REGULATOR RUTR"/>
    <property type="match status" value="1"/>
</dbReference>
<feature type="chain" id="PRO_5038755581" evidence="3">
    <location>
        <begin position="28"/>
        <end position="236"/>
    </location>
</feature>
<evidence type="ECO:0000259" key="4">
    <source>
        <dbReference type="PROSITE" id="PS50977"/>
    </source>
</evidence>
<evidence type="ECO:0000256" key="3">
    <source>
        <dbReference type="SAM" id="SignalP"/>
    </source>
</evidence>
<keyword evidence="1 2" id="KW-0238">DNA-binding</keyword>
<dbReference type="PROSITE" id="PS50977">
    <property type="entry name" value="HTH_TETR_2"/>
    <property type="match status" value="1"/>
</dbReference>
<protein>
    <submittedName>
        <fullName evidence="5">Transcriptional regulator, TetR family</fullName>
    </submittedName>
</protein>
<dbReference type="GO" id="GO:0003700">
    <property type="term" value="F:DNA-binding transcription factor activity"/>
    <property type="evidence" value="ECO:0007669"/>
    <property type="project" value="TreeGrafter"/>
</dbReference>
<evidence type="ECO:0000313" key="5">
    <source>
        <dbReference type="EMBL" id="ABN99963.1"/>
    </source>
</evidence>
<sequence>MNIYRCICSSGRIAILFLYQGLFSASAVNWTRKADPVATRATTQARIFDGALHALARQGPRKLAMSDIADEAGLSVGTLYRYFKNKDELMRSLGDHFVEKLQSVLQQTIEDNPRPADRLQIVVDVMLRFWLENPATVQIGQLEPGFVLDYIKLVTPKLSTVLHDAIEPVLKDSTAVLSGSVTLDEVVDLIVRMAVSHYFMPSNDYREFRDVLVLLGASAGLEPRRARARTANKAAS</sequence>
<proteinExistence type="predicted"/>
<dbReference type="GO" id="GO:0000976">
    <property type="term" value="F:transcription cis-regulatory region binding"/>
    <property type="evidence" value="ECO:0007669"/>
    <property type="project" value="TreeGrafter"/>
</dbReference>
<evidence type="ECO:0000256" key="1">
    <source>
        <dbReference type="ARBA" id="ARBA00023125"/>
    </source>
</evidence>
<dbReference type="AlphaFoldDB" id="A0A5Q5CKF7"/>
<dbReference type="Gene3D" id="1.10.357.10">
    <property type="entry name" value="Tetracycline Repressor, domain 2"/>
    <property type="match status" value="1"/>
</dbReference>
<dbReference type="KEGG" id="mjl:Mjls_4191"/>
<dbReference type="InterPro" id="IPR050109">
    <property type="entry name" value="HTH-type_TetR-like_transc_reg"/>
</dbReference>
<name>A0A5Q5CKF7_MYCSJ</name>
<dbReference type="SUPFAM" id="SSF46689">
    <property type="entry name" value="Homeodomain-like"/>
    <property type="match status" value="1"/>
</dbReference>